<sequence>MVFSIFIRLGRTGILHSLPFNLEGNFPPFFIRKTFRSYLLHDSKTSQSRSKLKELICLLDMLLERYMMA</sequence>
<organism evidence="1 2">
    <name type="scientific">Thanatephorus cucumeris (strain AG1-IA)</name>
    <name type="common">Rice sheath blight fungus</name>
    <name type="synonym">Rhizoctonia solani</name>
    <dbReference type="NCBI Taxonomy" id="983506"/>
    <lineage>
        <taxon>Eukaryota</taxon>
        <taxon>Fungi</taxon>
        <taxon>Dikarya</taxon>
        <taxon>Basidiomycota</taxon>
        <taxon>Agaricomycotina</taxon>
        <taxon>Agaricomycetes</taxon>
        <taxon>Cantharellales</taxon>
        <taxon>Ceratobasidiaceae</taxon>
        <taxon>Rhizoctonia</taxon>
        <taxon>Rhizoctonia solani AG-1</taxon>
    </lineage>
</organism>
<gene>
    <name evidence="1" type="ORF">AG1IA_06431</name>
</gene>
<dbReference type="EMBL" id="AFRT01001727">
    <property type="protein sequence ID" value="ELU39540.1"/>
    <property type="molecule type" value="Genomic_DNA"/>
</dbReference>
<keyword evidence="2" id="KW-1185">Reference proteome</keyword>
<accession>L8WNH4</accession>
<name>L8WNH4_THACA</name>
<protein>
    <submittedName>
        <fullName evidence="1">Uncharacterized protein</fullName>
    </submittedName>
</protein>
<dbReference type="HOGENOM" id="CLU_2777660_0_0_1"/>
<comment type="caution">
    <text evidence="1">The sequence shown here is derived from an EMBL/GenBank/DDBJ whole genome shotgun (WGS) entry which is preliminary data.</text>
</comment>
<dbReference type="Proteomes" id="UP000011668">
    <property type="component" value="Unassembled WGS sequence"/>
</dbReference>
<reference evidence="1 2" key="1">
    <citation type="journal article" date="2013" name="Nat. Commun.">
        <title>The evolution and pathogenic mechanisms of the rice sheath blight pathogen.</title>
        <authorList>
            <person name="Zheng A."/>
            <person name="Lin R."/>
            <person name="Xu L."/>
            <person name="Qin P."/>
            <person name="Tang C."/>
            <person name="Ai P."/>
            <person name="Zhang D."/>
            <person name="Liu Y."/>
            <person name="Sun Z."/>
            <person name="Feng H."/>
            <person name="Wang Y."/>
            <person name="Chen Y."/>
            <person name="Liang X."/>
            <person name="Fu R."/>
            <person name="Li Q."/>
            <person name="Zhang J."/>
            <person name="Yu X."/>
            <person name="Xie Z."/>
            <person name="Ding L."/>
            <person name="Guan P."/>
            <person name="Tang J."/>
            <person name="Liang Y."/>
            <person name="Wang S."/>
            <person name="Deng Q."/>
            <person name="Li S."/>
            <person name="Zhu J."/>
            <person name="Wang L."/>
            <person name="Liu H."/>
            <person name="Li P."/>
        </authorList>
    </citation>
    <scope>NUCLEOTIDE SEQUENCE [LARGE SCALE GENOMIC DNA]</scope>
    <source>
        <strain evidence="2">AG-1 IA</strain>
    </source>
</reference>
<evidence type="ECO:0000313" key="2">
    <source>
        <dbReference type="Proteomes" id="UP000011668"/>
    </source>
</evidence>
<proteinExistence type="predicted"/>
<evidence type="ECO:0000313" key="1">
    <source>
        <dbReference type="EMBL" id="ELU39540.1"/>
    </source>
</evidence>
<dbReference type="AlphaFoldDB" id="L8WNH4"/>